<dbReference type="Pfam" id="PF00990">
    <property type="entry name" value="GGDEF"/>
    <property type="match status" value="1"/>
</dbReference>
<name>A0A1V0QEN1_9FIRM</name>
<dbReference type="AlphaFoldDB" id="A0A1V0QEN1"/>
<dbReference type="InterPro" id="IPR013655">
    <property type="entry name" value="PAS_fold_3"/>
</dbReference>
<dbReference type="InterPro" id="IPR007214">
    <property type="entry name" value="YbaK/aa-tRNA-synth-assoc-dom"/>
</dbReference>
<dbReference type="Pfam" id="PF08447">
    <property type="entry name" value="PAS_3"/>
    <property type="match status" value="1"/>
</dbReference>
<sequence length="603" mass="68948">MAIENVKEYFSGFGIEGRILEFSQSSATVELAAQAAGCEPARIAKTLSFLVDGRTVLVVMAGDARVDNKKFKEYFHTKAKMLSPDEVEASTGHAVGGVCPFGIPEDVRVFLDLSMKRFKTVFPACGSANSAIELSLEEMEQYAKSQGFIDVCRGWQPEPSSVSEPLPVSGSASVSPFPPVPKQPQKYLARMPGGFFIYEAEDGEKITYVNDNILKLYRCEDMEAFVKLTNGSFRGMVHPKDLERVESEIKRQIESGTYDYVEYRICCQDGTVLWVEDYGRLVEDESGRHYFYVFLVDATEKIRLRKQVNRRDHLQRILTILANDVDFDIRCKNCTVHVYGCFEQRFGRPPRKKDFVPFLCENCEKKGELKLMVHNHPMEEPRFDKEEQDVVVVDGEGNNLWTRCQIAHFKGQDDGFDRKIGRMLDTHEQTMREIYYRQGAEKDCLTGIYNRRSGERLIKRRLKNMEHTSSCMMIMLDVDGFKMLNDTYGHPFGDNILLQVACALQSTFRKNDICARIGGDEFMVFLEGVRDKGVCLKRLQQLVTYTLQDESVEQYNVTLSAGVSYQTGNKLSYEEMYRRADEALYQAKRAGKRSFRVYSENDA</sequence>
<dbReference type="InterPro" id="IPR029787">
    <property type="entry name" value="Nucleotide_cyclase"/>
</dbReference>
<dbReference type="SUPFAM" id="SSF55826">
    <property type="entry name" value="YbaK/ProRS associated domain"/>
    <property type="match status" value="1"/>
</dbReference>
<evidence type="ECO:0000313" key="4">
    <source>
        <dbReference type="EMBL" id="ARE64892.1"/>
    </source>
</evidence>
<dbReference type="SMART" id="SM00086">
    <property type="entry name" value="PAC"/>
    <property type="match status" value="1"/>
</dbReference>
<dbReference type="EMBL" id="CP015405">
    <property type="protein sequence ID" value="ARE64892.1"/>
    <property type="molecule type" value="Genomic_DNA"/>
</dbReference>
<evidence type="ECO:0000259" key="1">
    <source>
        <dbReference type="PROSITE" id="PS50112"/>
    </source>
</evidence>
<gene>
    <name evidence="4" type="ORF">A4V09_24000</name>
</gene>
<dbReference type="Pfam" id="PF04073">
    <property type="entry name" value="tRNA_edit"/>
    <property type="match status" value="1"/>
</dbReference>
<dbReference type="CDD" id="cd01949">
    <property type="entry name" value="GGDEF"/>
    <property type="match status" value="1"/>
</dbReference>
<reference evidence="4" key="1">
    <citation type="submission" date="2017-04" db="EMBL/GenBank/DDBJ databases">
        <title>Complete Genome Sequences of Twelve Strains of a Stable Defined Moderately Diverse Mouse Microbiota 2 (sDMDMm2).</title>
        <authorList>
            <person name="Uchimura Y."/>
            <person name="Wyss M."/>
            <person name="Brugiroux S."/>
            <person name="Limenitakis J.P."/>
            <person name="Stecher B."/>
            <person name="McCoy K.D."/>
            <person name="Macpherson A.J."/>
        </authorList>
    </citation>
    <scope>NUCLEOTIDE SEQUENCE</scope>
    <source>
        <strain evidence="4">YL58</strain>
    </source>
</reference>
<dbReference type="PANTHER" id="PTHR44757:SF2">
    <property type="entry name" value="BIOFILM ARCHITECTURE MAINTENANCE PROTEIN MBAA"/>
    <property type="match status" value="1"/>
</dbReference>
<feature type="domain" description="PAC" evidence="2">
    <location>
        <begin position="259"/>
        <end position="310"/>
    </location>
</feature>
<dbReference type="PROSITE" id="PS50113">
    <property type="entry name" value="PAC"/>
    <property type="match status" value="1"/>
</dbReference>
<dbReference type="PANTHER" id="PTHR44757">
    <property type="entry name" value="DIGUANYLATE CYCLASE DGCP"/>
    <property type="match status" value="1"/>
</dbReference>
<organism evidence="4 5">
    <name type="scientific">Blautia pseudococcoides</name>
    <dbReference type="NCBI Taxonomy" id="1796616"/>
    <lineage>
        <taxon>Bacteria</taxon>
        <taxon>Bacillati</taxon>
        <taxon>Bacillota</taxon>
        <taxon>Clostridia</taxon>
        <taxon>Lachnospirales</taxon>
        <taxon>Lachnospiraceae</taxon>
        <taxon>Blautia</taxon>
    </lineage>
</organism>
<dbReference type="NCBIfam" id="TIGR00254">
    <property type="entry name" value="GGDEF"/>
    <property type="match status" value="1"/>
</dbReference>
<dbReference type="SUPFAM" id="SSF55073">
    <property type="entry name" value="Nucleotide cyclase"/>
    <property type="match status" value="1"/>
</dbReference>
<dbReference type="CDD" id="cd00130">
    <property type="entry name" value="PAS"/>
    <property type="match status" value="1"/>
</dbReference>
<evidence type="ECO:0000313" key="5">
    <source>
        <dbReference type="Proteomes" id="UP000092574"/>
    </source>
</evidence>
<dbReference type="InterPro" id="IPR000160">
    <property type="entry name" value="GGDEF_dom"/>
</dbReference>
<dbReference type="InterPro" id="IPR000014">
    <property type="entry name" value="PAS"/>
</dbReference>
<dbReference type="PROSITE" id="PS50887">
    <property type="entry name" value="GGDEF"/>
    <property type="match status" value="1"/>
</dbReference>
<dbReference type="InterPro" id="IPR043128">
    <property type="entry name" value="Rev_trsase/Diguanyl_cyclase"/>
</dbReference>
<keyword evidence="5" id="KW-1185">Reference proteome</keyword>
<dbReference type="SUPFAM" id="SSF55785">
    <property type="entry name" value="PYP-like sensor domain (PAS domain)"/>
    <property type="match status" value="1"/>
</dbReference>
<dbReference type="GO" id="GO:0002161">
    <property type="term" value="F:aminoacyl-tRNA deacylase activity"/>
    <property type="evidence" value="ECO:0007669"/>
    <property type="project" value="InterPro"/>
</dbReference>
<dbReference type="SMART" id="SM00267">
    <property type="entry name" value="GGDEF"/>
    <property type="match status" value="1"/>
</dbReference>
<evidence type="ECO:0000259" key="3">
    <source>
        <dbReference type="PROSITE" id="PS50887"/>
    </source>
</evidence>
<feature type="domain" description="GGDEF" evidence="3">
    <location>
        <begin position="469"/>
        <end position="600"/>
    </location>
</feature>
<dbReference type="Gene3D" id="3.30.450.20">
    <property type="entry name" value="PAS domain"/>
    <property type="match status" value="1"/>
</dbReference>
<dbReference type="Gene3D" id="3.30.70.270">
    <property type="match status" value="1"/>
</dbReference>
<dbReference type="Proteomes" id="UP000092574">
    <property type="component" value="Chromosome"/>
</dbReference>
<feature type="domain" description="PAS" evidence="1">
    <location>
        <begin position="180"/>
        <end position="256"/>
    </location>
</feature>
<proteinExistence type="predicted"/>
<dbReference type="STRING" id="1796616.A4V09_24000"/>
<evidence type="ECO:0008006" key="6">
    <source>
        <dbReference type="Google" id="ProtNLM"/>
    </source>
</evidence>
<dbReference type="CDD" id="cd04333">
    <property type="entry name" value="ProX_deacylase"/>
    <property type="match status" value="1"/>
</dbReference>
<accession>A0A1V0QEN1</accession>
<dbReference type="NCBIfam" id="TIGR00229">
    <property type="entry name" value="sensory_box"/>
    <property type="match status" value="1"/>
</dbReference>
<evidence type="ECO:0000259" key="2">
    <source>
        <dbReference type="PROSITE" id="PS50113"/>
    </source>
</evidence>
<protein>
    <recommendedName>
        <fullName evidence="6">PAS domain S-box-containing protein/diguanylate cyclase (GGDEF)-like protein</fullName>
    </recommendedName>
</protein>
<dbReference type="KEGG" id="byl:A4V09_24000"/>
<dbReference type="Gene3D" id="3.90.960.10">
    <property type="entry name" value="YbaK/aminoacyl-tRNA synthetase-associated domain"/>
    <property type="match status" value="1"/>
</dbReference>
<dbReference type="FunFam" id="3.30.70.270:FF:000001">
    <property type="entry name" value="Diguanylate cyclase domain protein"/>
    <property type="match status" value="1"/>
</dbReference>
<dbReference type="InterPro" id="IPR036754">
    <property type="entry name" value="YbaK/aa-tRNA-synt-asso_dom_sf"/>
</dbReference>
<dbReference type="InterPro" id="IPR052155">
    <property type="entry name" value="Biofilm_reg_signaling"/>
</dbReference>
<dbReference type="InterPro" id="IPR035965">
    <property type="entry name" value="PAS-like_dom_sf"/>
</dbReference>
<dbReference type="PROSITE" id="PS50112">
    <property type="entry name" value="PAS"/>
    <property type="match status" value="1"/>
</dbReference>
<dbReference type="InterPro" id="IPR001610">
    <property type="entry name" value="PAC"/>
</dbReference>
<dbReference type="OrthoDB" id="9798760at2"/>
<dbReference type="InterPro" id="IPR000700">
    <property type="entry name" value="PAS-assoc_C"/>
</dbReference>